<evidence type="ECO:0000256" key="1">
    <source>
        <dbReference type="SAM" id="Coils"/>
    </source>
</evidence>
<dbReference type="PROSITE" id="PS50011">
    <property type="entry name" value="PROTEIN_KINASE_DOM"/>
    <property type="match status" value="1"/>
</dbReference>
<dbReference type="InterPro" id="IPR011009">
    <property type="entry name" value="Kinase-like_dom_sf"/>
</dbReference>
<dbReference type="AlphaFoldDB" id="A0A0V0QT21"/>
<dbReference type="Pfam" id="PF00069">
    <property type="entry name" value="Pkinase"/>
    <property type="match status" value="1"/>
</dbReference>
<dbReference type="GO" id="GO:0004672">
    <property type="term" value="F:protein kinase activity"/>
    <property type="evidence" value="ECO:0007669"/>
    <property type="project" value="InterPro"/>
</dbReference>
<keyword evidence="1" id="KW-0175">Coiled coil</keyword>
<feature type="coiled-coil region" evidence="1">
    <location>
        <begin position="140"/>
        <end position="200"/>
    </location>
</feature>
<gene>
    <name evidence="3" type="ORF">PPERSA_00667</name>
</gene>
<dbReference type="Proteomes" id="UP000054937">
    <property type="component" value="Unassembled WGS sequence"/>
</dbReference>
<dbReference type="EMBL" id="LDAU01000109">
    <property type="protein sequence ID" value="KRX05366.1"/>
    <property type="molecule type" value="Genomic_DNA"/>
</dbReference>
<dbReference type="InParanoid" id="A0A0V0QT21"/>
<proteinExistence type="predicted"/>
<evidence type="ECO:0000259" key="2">
    <source>
        <dbReference type="PROSITE" id="PS50011"/>
    </source>
</evidence>
<dbReference type="SUPFAM" id="SSF56112">
    <property type="entry name" value="Protein kinase-like (PK-like)"/>
    <property type="match status" value="1"/>
</dbReference>
<dbReference type="Gene3D" id="1.10.510.10">
    <property type="entry name" value="Transferase(Phosphotransferase) domain 1"/>
    <property type="match status" value="1"/>
</dbReference>
<accession>A0A0V0QT21</accession>
<keyword evidence="4" id="KW-1185">Reference proteome</keyword>
<evidence type="ECO:0000313" key="4">
    <source>
        <dbReference type="Proteomes" id="UP000054937"/>
    </source>
</evidence>
<reference evidence="3 4" key="1">
    <citation type="journal article" date="2015" name="Sci. Rep.">
        <title>Genome of the facultative scuticociliatosis pathogen Pseudocohnilembus persalinus provides insight into its virulence through horizontal gene transfer.</title>
        <authorList>
            <person name="Xiong J."/>
            <person name="Wang G."/>
            <person name="Cheng J."/>
            <person name="Tian M."/>
            <person name="Pan X."/>
            <person name="Warren A."/>
            <person name="Jiang C."/>
            <person name="Yuan D."/>
            <person name="Miao W."/>
        </authorList>
    </citation>
    <scope>NUCLEOTIDE SEQUENCE [LARGE SCALE GENOMIC DNA]</scope>
    <source>
        <strain evidence="3">36N120E</strain>
    </source>
</reference>
<protein>
    <submittedName>
        <fullName evidence="3">Protein kinase-like domain</fullName>
    </submittedName>
</protein>
<dbReference type="GO" id="GO:0005524">
    <property type="term" value="F:ATP binding"/>
    <property type="evidence" value="ECO:0007669"/>
    <property type="project" value="InterPro"/>
</dbReference>
<keyword evidence="3" id="KW-0808">Transferase</keyword>
<name>A0A0V0QT21_PSEPJ</name>
<sequence length="409" mass="48858">MEPQLLNQAQNFQQQYQPIDNFHWQLDLGIVIQAKNKQTNDLHLVQVIQRNMNNNNAFEKYINLQETPFQNFLTLSQPHKDFLLSLSHPALLKIKTITTDLFLNFPNYLLIYEPPLPQPQSQPQSHLAYINPQEKQRQFLQAQQKKLNLSTKQLQQLEIRQIIEEMLQKNNLTLSPDAALIILQERAQNEQKERQALLKRAPLYKNYWLPLQAYIFNQERKVVLNFQQFSKIKEQLFALFSYVHQQKAAAFNLKQNEQWEELVRQIWQMTAPLYRAPEFYFYKINQLSELNLQKQDIWSLGSVLFYLKTQKNLWQTKTQARNLDDLFDALKYYSKDPSYLEFSSQFSNNLQRNLRQMLDINPDNRSSIEDIICDQELNQQFYQTLILKKKVVPFLKRNDFILKLTPSQL</sequence>
<comment type="caution">
    <text evidence="3">The sequence shown here is derived from an EMBL/GenBank/DDBJ whole genome shotgun (WGS) entry which is preliminary data.</text>
</comment>
<evidence type="ECO:0000313" key="3">
    <source>
        <dbReference type="EMBL" id="KRX05366.1"/>
    </source>
</evidence>
<feature type="domain" description="Protein kinase" evidence="2">
    <location>
        <begin position="17"/>
        <end position="382"/>
    </location>
</feature>
<dbReference type="InterPro" id="IPR000719">
    <property type="entry name" value="Prot_kinase_dom"/>
</dbReference>
<organism evidence="3 4">
    <name type="scientific">Pseudocohnilembus persalinus</name>
    <name type="common">Ciliate</name>
    <dbReference type="NCBI Taxonomy" id="266149"/>
    <lineage>
        <taxon>Eukaryota</taxon>
        <taxon>Sar</taxon>
        <taxon>Alveolata</taxon>
        <taxon>Ciliophora</taxon>
        <taxon>Intramacronucleata</taxon>
        <taxon>Oligohymenophorea</taxon>
        <taxon>Scuticociliatia</taxon>
        <taxon>Philasterida</taxon>
        <taxon>Pseudocohnilembidae</taxon>
        <taxon>Pseudocohnilembus</taxon>
    </lineage>
</organism>
<keyword evidence="3" id="KW-0418">Kinase</keyword>